<dbReference type="OrthoDB" id="10003767at2759"/>
<name>A0A9W9FV08_9EURO</name>
<dbReference type="AlphaFoldDB" id="A0A9W9FV08"/>
<reference evidence="1" key="2">
    <citation type="journal article" date="2023" name="IMA Fungus">
        <title>Comparative genomic study of the Penicillium genus elucidates a diverse pangenome and 15 lateral gene transfer events.</title>
        <authorList>
            <person name="Petersen C."/>
            <person name="Sorensen T."/>
            <person name="Nielsen M.R."/>
            <person name="Sondergaard T.E."/>
            <person name="Sorensen J.L."/>
            <person name="Fitzpatrick D.A."/>
            <person name="Frisvad J.C."/>
            <person name="Nielsen K.L."/>
        </authorList>
    </citation>
    <scope>NUCLEOTIDE SEQUENCE</scope>
    <source>
        <strain evidence="1">IBT 30069</strain>
    </source>
</reference>
<reference evidence="1" key="1">
    <citation type="submission" date="2022-11" db="EMBL/GenBank/DDBJ databases">
        <authorList>
            <person name="Petersen C."/>
        </authorList>
    </citation>
    <scope>NUCLEOTIDE SEQUENCE</scope>
    <source>
        <strain evidence="1">IBT 30069</strain>
    </source>
</reference>
<protein>
    <submittedName>
        <fullName evidence="1">Uncharacterized protein</fullName>
    </submittedName>
</protein>
<gene>
    <name evidence="1" type="ORF">N7456_002867</name>
</gene>
<dbReference type="EMBL" id="JAPQKH010000003">
    <property type="protein sequence ID" value="KAJ5106192.1"/>
    <property type="molecule type" value="Genomic_DNA"/>
</dbReference>
<keyword evidence="2" id="KW-1185">Reference proteome</keyword>
<dbReference type="Proteomes" id="UP001149165">
    <property type="component" value="Unassembled WGS sequence"/>
</dbReference>
<comment type="caution">
    <text evidence="1">The sequence shown here is derived from an EMBL/GenBank/DDBJ whole genome shotgun (WGS) entry which is preliminary data.</text>
</comment>
<organism evidence="1 2">
    <name type="scientific">Penicillium angulare</name>
    <dbReference type="NCBI Taxonomy" id="116970"/>
    <lineage>
        <taxon>Eukaryota</taxon>
        <taxon>Fungi</taxon>
        <taxon>Dikarya</taxon>
        <taxon>Ascomycota</taxon>
        <taxon>Pezizomycotina</taxon>
        <taxon>Eurotiomycetes</taxon>
        <taxon>Eurotiomycetidae</taxon>
        <taxon>Eurotiales</taxon>
        <taxon>Aspergillaceae</taxon>
        <taxon>Penicillium</taxon>
    </lineage>
</organism>
<proteinExistence type="predicted"/>
<sequence length="101" mass="11463">MTITTRWDNFFPGTPCPISFSSEEVELQSKEAENIEGLGHMLLLLREQAILPVDGVVESQDYNVALKNAGRFKEIFVGLRKDDAEKELFNNLWPYKESGTV</sequence>
<evidence type="ECO:0000313" key="1">
    <source>
        <dbReference type="EMBL" id="KAJ5106192.1"/>
    </source>
</evidence>
<accession>A0A9W9FV08</accession>
<evidence type="ECO:0000313" key="2">
    <source>
        <dbReference type="Proteomes" id="UP001149165"/>
    </source>
</evidence>